<evidence type="ECO:0000256" key="2">
    <source>
        <dbReference type="PROSITE-ProRule" id="PRU00110"/>
    </source>
</evidence>
<dbReference type="SUPFAM" id="SSF47226">
    <property type="entry name" value="Histidine-containing phosphotransfer domain, HPT domain"/>
    <property type="match status" value="1"/>
</dbReference>
<reference evidence="5" key="1">
    <citation type="submission" date="2017-01" db="EMBL/GenBank/DDBJ databases">
        <authorList>
            <person name="Varghese N."/>
            <person name="Submissions S."/>
        </authorList>
    </citation>
    <scope>NUCLEOTIDE SEQUENCE [LARGE SCALE GENOMIC DNA]</scope>
    <source>
        <strain evidence="5">DSM 29590</strain>
    </source>
</reference>
<dbReference type="InterPro" id="IPR036641">
    <property type="entry name" value="HPT_dom_sf"/>
</dbReference>
<dbReference type="PROSITE" id="PS50894">
    <property type="entry name" value="HPT"/>
    <property type="match status" value="1"/>
</dbReference>
<protein>
    <submittedName>
        <fullName evidence="4">Hpt domain-containing protein</fullName>
    </submittedName>
</protein>
<dbReference type="RefSeq" id="WP_076531313.1">
    <property type="nucleotide sequence ID" value="NZ_FOAC01000001.1"/>
</dbReference>
<dbReference type="GO" id="GO:0000160">
    <property type="term" value="P:phosphorelay signal transduction system"/>
    <property type="evidence" value="ECO:0007669"/>
    <property type="project" value="UniProtKB-KW"/>
</dbReference>
<dbReference type="AlphaFoldDB" id="A0A1N7FBF0"/>
<dbReference type="Pfam" id="PF01627">
    <property type="entry name" value="Hpt"/>
    <property type="match status" value="1"/>
</dbReference>
<evidence type="ECO:0000313" key="5">
    <source>
        <dbReference type="Proteomes" id="UP000186019"/>
    </source>
</evidence>
<feature type="modified residue" description="Phosphohistidine" evidence="2">
    <location>
        <position position="56"/>
    </location>
</feature>
<dbReference type="STRING" id="573024.SAMN05216208_1236"/>
<feature type="domain" description="HPt" evidence="3">
    <location>
        <begin position="12"/>
        <end position="114"/>
    </location>
</feature>
<sequence>MYQNDLSTFSEGLLRVRARFINELEEKRLRLTQLRSHLQSHEQSHAASREIGQICHKIAGTAATLGFPVLGKYALAIDGAIDQRSTNLPSPSAELRCDIDDLITEIERIQATTA</sequence>
<dbReference type="Gene3D" id="1.20.120.160">
    <property type="entry name" value="HPT domain"/>
    <property type="match status" value="1"/>
</dbReference>
<dbReference type="GO" id="GO:0004672">
    <property type="term" value="F:protein kinase activity"/>
    <property type="evidence" value="ECO:0007669"/>
    <property type="project" value="UniProtKB-ARBA"/>
</dbReference>
<keyword evidence="5" id="KW-1185">Reference proteome</keyword>
<evidence type="ECO:0000313" key="4">
    <source>
        <dbReference type="EMBL" id="SIR97612.1"/>
    </source>
</evidence>
<evidence type="ECO:0000256" key="1">
    <source>
        <dbReference type="ARBA" id="ARBA00023012"/>
    </source>
</evidence>
<evidence type="ECO:0000259" key="3">
    <source>
        <dbReference type="PROSITE" id="PS50894"/>
    </source>
</evidence>
<name>A0A1N7FBF0_9RHOB</name>
<keyword evidence="2" id="KW-0597">Phosphoprotein</keyword>
<accession>A0A1N7FBF0</accession>
<dbReference type="EMBL" id="FTNV01000001">
    <property type="protein sequence ID" value="SIR97612.1"/>
    <property type="molecule type" value="Genomic_DNA"/>
</dbReference>
<organism evidence="4 5">
    <name type="scientific">Roseovarius nanhaiticus</name>
    <dbReference type="NCBI Taxonomy" id="573024"/>
    <lineage>
        <taxon>Bacteria</taxon>
        <taxon>Pseudomonadati</taxon>
        <taxon>Pseudomonadota</taxon>
        <taxon>Alphaproteobacteria</taxon>
        <taxon>Rhodobacterales</taxon>
        <taxon>Roseobacteraceae</taxon>
        <taxon>Roseovarius</taxon>
    </lineage>
</organism>
<dbReference type="InterPro" id="IPR008207">
    <property type="entry name" value="Sig_transdc_His_kin_Hpt_dom"/>
</dbReference>
<keyword evidence="1" id="KW-0902">Two-component regulatory system</keyword>
<dbReference type="OrthoDB" id="7876199at2"/>
<dbReference type="Proteomes" id="UP000186019">
    <property type="component" value="Unassembled WGS sequence"/>
</dbReference>
<proteinExistence type="predicted"/>
<gene>
    <name evidence="4" type="ORF">SAMN05421666_0900</name>
</gene>